<proteinExistence type="predicted"/>
<dbReference type="InterPro" id="IPR036736">
    <property type="entry name" value="ACP-like_sf"/>
</dbReference>
<dbReference type="PANTHER" id="PTHR45527">
    <property type="entry name" value="NONRIBOSOMAL PEPTIDE SYNTHETASE"/>
    <property type="match status" value="1"/>
</dbReference>
<evidence type="ECO:0000256" key="1">
    <source>
        <dbReference type="ARBA" id="ARBA00001957"/>
    </source>
</evidence>
<dbReference type="SUPFAM" id="SSF52777">
    <property type="entry name" value="CoA-dependent acyltransferases"/>
    <property type="match status" value="2"/>
</dbReference>
<evidence type="ECO:0000313" key="6">
    <source>
        <dbReference type="Proteomes" id="UP000598146"/>
    </source>
</evidence>
<dbReference type="AlphaFoldDB" id="A0A931BZ44"/>
<evidence type="ECO:0000256" key="2">
    <source>
        <dbReference type="ARBA" id="ARBA00022450"/>
    </source>
</evidence>
<comment type="caution">
    <text evidence="5">The sequence shown here is derived from an EMBL/GenBank/DDBJ whole genome shotgun (WGS) entry which is preliminary data.</text>
</comment>
<evidence type="ECO:0000256" key="3">
    <source>
        <dbReference type="ARBA" id="ARBA00022553"/>
    </source>
</evidence>
<dbReference type="Pfam" id="PF00668">
    <property type="entry name" value="Condensation"/>
    <property type="match status" value="1"/>
</dbReference>
<dbReference type="InterPro" id="IPR042099">
    <property type="entry name" value="ANL_N_sf"/>
</dbReference>
<dbReference type="SUPFAM" id="SSF56801">
    <property type="entry name" value="Acetyl-CoA synthetase-like"/>
    <property type="match status" value="1"/>
</dbReference>
<organism evidence="5 6">
    <name type="scientific">Actinoplanes aureus</name>
    <dbReference type="NCBI Taxonomy" id="2792083"/>
    <lineage>
        <taxon>Bacteria</taxon>
        <taxon>Bacillati</taxon>
        <taxon>Actinomycetota</taxon>
        <taxon>Actinomycetes</taxon>
        <taxon>Micromonosporales</taxon>
        <taxon>Micromonosporaceae</taxon>
        <taxon>Actinoplanes</taxon>
    </lineage>
</organism>
<comment type="cofactor">
    <cofactor evidence="1">
        <name>pantetheine 4'-phosphate</name>
        <dbReference type="ChEBI" id="CHEBI:47942"/>
    </cofactor>
</comment>
<dbReference type="InterPro" id="IPR001242">
    <property type="entry name" value="Condensation_dom"/>
</dbReference>
<dbReference type="GO" id="GO:0031177">
    <property type="term" value="F:phosphopantetheine binding"/>
    <property type="evidence" value="ECO:0007669"/>
    <property type="project" value="InterPro"/>
</dbReference>
<dbReference type="InterPro" id="IPR000873">
    <property type="entry name" value="AMP-dep_synth/lig_dom"/>
</dbReference>
<dbReference type="Gene3D" id="3.30.559.10">
    <property type="entry name" value="Chloramphenicol acetyltransferase-like domain"/>
    <property type="match status" value="1"/>
</dbReference>
<dbReference type="InterPro" id="IPR009081">
    <property type="entry name" value="PP-bd_ACP"/>
</dbReference>
<evidence type="ECO:0000259" key="4">
    <source>
        <dbReference type="PROSITE" id="PS50075"/>
    </source>
</evidence>
<accession>A0A931BZ44</accession>
<dbReference type="Proteomes" id="UP000598146">
    <property type="component" value="Unassembled WGS sequence"/>
</dbReference>
<dbReference type="SMART" id="SM00823">
    <property type="entry name" value="PKS_PP"/>
    <property type="match status" value="1"/>
</dbReference>
<name>A0A931BZ44_9ACTN</name>
<dbReference type="Gene3D" id="3.30.300.30">
    <property type="match status" value="1"/>
</dbReference>
<dbReference type="GO" id="GO:0043041">
    <property type="term" value="P:amino acid activation for nonribosomal peptide biosynthetic process"/>
    <property type="evidence" value="ECO:0007669"/>
    <property type="project" value="TreeGrafter"/>
</dbReference>
<sequence>MFPLSPQQELVWLHHQIAPGDAAYNAVVAVDLRGRLDTGALKRAVAVVVAHHDGMRLALDDTATGSPAQRIMDVVDSVVTEIDLSHLPPAEAEQRMAELGVTFGEAPFDTGRAPLARWCLVRLSEERHRLWHVEDHLIHDGRSFAVFLEDLLIAYRMLAEGGPPVLAPAVSYREYVEHCASDGFRSRVDRDLTWWREHLAGAELGAFAFRGLAHRVGTRHGYRGAQLRRRLPAELVTRLTEVARSGRGTLFALLFGVFAELTRRHSGGSEVTVGSAVANRPPPYRRMVGMCVNTLPVRSRPDPGWTARSLALHFTTALFDALDHGGAPIQQIVRAVGRSSGALDNPLFRAMFSMNDAALPDVDVPGLEVSLVEGLNWSTSRSADVDVVILPGSRTVGDDDGGALCVWDYSTEFFDEAAIGLLADRFGSLLQACADAPDTPVSRLPMSGPDDPPVILSGVAAASTGPLTDLIRGHAAGPQRPALISGRQTLSYGELVARIDDLSRQLRRAGLERGDVVAAVLPRGVPAVELVLACLAGEFVFAPLPVAWNDDAVVDAVGRLRPACLIAEPGRLRGLADAGVRATAPGDAPGTADPAERDRHPGAAYLIHTSGTGGRRKRVLVPRASLDNAVAGVRDFLELTPADRVLQFADPAFDVFFEEVLPALAAGACVVQPGTAVPDGADLAALVVLRDLSVLNLPTAYVGSVLPDLHAALTGRDHRLRCVVVGGERLPTGLARDVLSGLPGVDLVNAYGVTESTITSTMCRVADMPDGDEVPIGRPLPGVVVVVLGPDGEVLPSGVPGEIALGGPGSRASYLDGDPDGRYVDGIGDLPGRFFRTGDIGFAGRDGVLRFIGRADRQVKVRGHRIEPEEIELAARRLAGGADVAVLPDEDDGVVRGLIGYVETGDPLVAGGLNAALARDLPRYLLPSRWAAVARMPRLPSGKVDLSALRALGAPAATPAAPAVTEADGLLATTLAGFRAVLRRDDIDADADFFVSGGHSLMLTALVTWLHRETGVRPRMADLFEAPTARGVARRLSDRAFEPVGRGG</sequence>
<dbReference type="Pfam" id="PF00501">
    <property type="entry name" value="AMP-binding"/>
    <property type="match status" value="1"/>
</dbReference>
<dbReference type="Gene3D" id="1.10.1200.10">
    <property type="entry name" value="ACP-like"/>
    <property type="match status" value="1"/>
</dbReference>
<dbReference type="PANTHER" id="PTHR45527:SF1">
    <property type="entry name" value="FATTY ACID SYNTHASE"/>
    <property type="match status" value="1"/>
</dbReference>
<reference evidence="5" key="1">
    <citation type="submission" date="2020-11" db="EMBL/GenBank/DDBJ databases">
        <title>Isolation and identification of active actinomycetes.</title>
        <authorList>
            <person name="Sun X."/>
        </authorList>
    </citation>
    <scope>NUCLEOTIDE SEQUENCE</scope>
    <source>
        <strain evidence="5">NEAU-A11</strain>
    </source>
</reference>
<dbReference type="GO" id="GO:0005737">
    <property type="term" value="C:cytoplasm"/>
    <property type="evidence" value="ECO:0007669"/>
    <property type="project" value="TreeGrafter"/>
</dbReference>
<keyword evidence="6" id="KW-1185">Reference proteome</keyword>
<dbReference type="Pfam" id="PF00550">
    <property type="entry name" value="PP-binding"/>
    <property type="match status" value="1"/>
</dbReference>
<dbReference type="EMBL" id="JADQTO010000001">
    <property type="protein sequence ID" value="MBG0560225.1"/>
    <property type="molecule type" value="Genomic_DNA"/>
</dbReference>
<dbReference type="GO" id="GO:0008610">
    <property type="term" value="P:lipid biosynthetic process"/>
    <property type="evidence" value="ECO:0007669"/>
    <property type="project" value="UniProtKB-ARBA"/>
</dbReference>
<dbReference type="RefSeq" id="WP_196412030.1">
    <property type="nucleotide sequence ID" value="NZ_JADQTO010000001.1"/>
</dbReference>
<dbReference type="InterPro" id="IPR045851">
    <property type="entry name" value="AMP-bd_C_sf"/>
</dbReference>
<dbReference type="PROSITE" id="PS50075">
    <property type="entry name" value="CARRIER"/>
    <property type="match status" value="1"/>
</dbReference>
<keyword evidence="3" id="KW-0597">Phosphoprotein</keyword>
<dbReference type="Gene3D" id="3.40.50.12780">
    <property type="entry name" value="N-terminal domain of ligase-like"/>
    <property type="match status" value="1"/>
</dbReference>
<evidence type="ECO:0000313" key="5">
    <source>
        <dbReference type="EMBL" id="MBG0560225.1"/>
    </source>
</evidence>
<keyword evidence="2" id="KW-0596">Phosphopantetheine</keyword>
<dbReference type="GO" id="GO:0003824">
    <property type="term" value="F:catalytic activity"/>
    <property type="evidence" value="ECO:0007669"/>
    <property type="project" value="InterPro"/>
</dbReference>
<dbReference type="InterPro" id="IPR020806">
    <property type="entry name" value="PKS_PP-bd"/>
</dbReference>
<feature type="domain" description="Carrier" evidence="4">
    <location>
        <begin position="965"/>
        <end position="1040"/>
    </location>
</feature>
<dbReference type="InterPro" id="IPR023213">
    <property type="entry name" value="CAT-like_dom_sf"/>
</dbReference>
<dbReference type="GO" id="GO:0044550">
    <property type="term" value="P:secondary metabolite biosynthetic process"/>
    <property type="evidence" value="ECO:0007669"/>
    <property type="project" value="TreeGrafter"/>
</dbReference>
<dbReference type="Gene3D" id="3.30.559.30">
    <property type="entry name" value="Nonribosomal peptide synthetase, condensation domain"/>
    <property type="match status" value="1"/>
</dbReference>
<protein>
    <submittedName>
        <fullName evidence="5">AMP-binding protein</fullName>
    </submittedName>
</protein>
<dbReference type="SUPFAM" id="SSF47336">
    <property type="entry name" value="ACP-like"/>
    <property type="match status" value="1"/>
</dbReference>
<gene>
    <name evidence="5" type="ORF">I4J89_01935</name>
</gene>